<dbReference type="PROSITE" id="PS51375">
    <property type="entry name" value="PPR"/>
    <property type="match status" value="2"/>
</dbReference>
<dbReference type="AlphaFoldDB" id="A0A2I0XE31"/>
<gene>
    <name evidence="4" type="ORF">MA16_Dca001990</name>
</gene>
<evidence type="ECO:0000256" key="3">
    <source>
        <dbReference type="PROSITE-ProRule" id="PRU00708"/>
    </source>
</evidence>
<keyword evidence="2" id="KW-0677">Repeat</keyword>
<reference evidence="4 5" key="2">
    <citation type="journal article" date="2017" name="Nature">
        <title>The Apostasia genome and the evolution of orchids.</title>
        <authorList>
            <person name="Zhang G.Q."/>
            <person name="Liu K.W."/>
            <person name="Li Z."/>
            <person name="Lohaus R."/>
            <person name="Hsiao Y.Y."/>
            <person name="Niu S.C."/>
            <person name="Wang J.Y."/>
            <person name="Lin Y.C."/>
            <person name="Xu Q."/>
            <person name="Chen L.J."/>
            <person name="Yoshida K."/>
            <person name="Fujiwara S."/>
            <person name="Wang Z.W."/>
            <person name="Zhang Y.Q."/>
            <person name="Mitsuda N."/>
            <person name="Wang M."/>
            <person name="Liu G.H."/>
            <person name="Pecoraro L."/>
            <person name="Huang H.X."/>
            <person name="Xiao X.J."/>
            <person name="Lin M."/>
            <person name="Wu X.Y."/>
            <person name="Wu W.L."/>
            <person name="Chen Y.Y."/>
            <person name="Chang S.B."/>
            <person name="Sakamoto S."/>
            <person name="Ohme-Takagi M."/>
            <person name="Yagi M."/>
            <person name="Zeng S.J."/>
            <person name="Shen C.Y."/>
            <person name="Yeh C.M."/>
            <person name="Luo Y.B."/>
            <person name="Tsai W.C."/>
            <person name="Van de Peer Y."/>
            <person name="Liu Z.J."/>
        </authorList>
    </citation>
    <scope>NUCLEOTIDE SEQUENCE [LARGE SCALE GENOMIC DNA]</scope>
    <source>
        <tissue evidence="4">The whole plant</tissue>
    </source>
</reference>
<evidence type="ECO:0000256" key="2">
    <source>
        <dbReference type="ARBA" id="ARBA00022737"/>
    </source>
</evidence>
<sequence length="125" mass="13764">MSSDFLLRPSHRSYNAILAAVVTNNHLSLAKTLFNEMKLSGVPFTVSSFNILIKALCSSGVIEAAFRIFHRMPGRRCPPDACTYSTLIDGLCQHGRVDDACKLFDEMPQQGLSTVITFTSLMHGL</sequence>
<accession>A0A2I0XE31</accession>
<evidence type="ECO:0000256" key="1">
    <source>
        <dbReference type="ARBA" id="ARBA00007626"/>
    </source>
</evidence>
<feature type="repeat" description="PPR" evidence="3">
    <location>
        <begin position="45"/>
        <end position="79"/>
    </location>
</feature>
<proteinExistence type="inferred from homology"/>
<dbReference type="EMBL" id="KZ501954">
    <property type="protein sequence ID" value="PKU86159.1"/>
    <property type="molecule type" value="Genomic_DNA"/>
</dbReference>
<organism evidence="4 5">
    <name type="scientific">Dendrobium catenatum</name>
    <dbReference type="NCBI Taxonomy" id="906689"/>
    <lineage>
        <taxon>Eukaryota</taxon>
        <taxon>Viridiplantae</taxon>
        <taxon>Streptophyta</taxon>
        <taxon>Embryophyta</taxon>
        <taxon>Tracheophyta</taxon>
        <taxon>Spermatophyta</taxon>
        <taxon>Magnoliopsida</taxon>
        <taxon>Liliopsida</taxon>
        <taxon>Asparagales</taxon>
        <taxon>Orchidaceae</taxon>
        <taxon>Epidendroideae</taxon>
        <taxon>Malaxideae</taxon>
        <taxon>Dendrobiinae</taxon>
        <taxon>Dendrobium</taxon>
    </lineage>
</organism>
<protein>
    <submittedName>
        <fullName evidence="4">Pentatricopeptide repeat-containing protein</fullName>
    </submittedName>
</protein>
<dbReference type="Gene3D" id="1.25.40.10">
    <property type="entry name" value="Tetratricopeptide repeat domain"/>
    <property type="match status" value="1"/>
</dbReference>
<dbReference type="Pfam" id="PF12854">
    <property type="entry name" value="PPR_1"/>
    <property type="match status" value="1"/>
</dbReference>
<dbReference type="InterPro" id="IPR011990">
    <property type="entry name" value="TPR-like_helical_dom_sf"/>
</dbReference>
<feature type="repeat" description="PPR" evidence="3">
    <location>
        <begin position="80"/>
        <end position="114"/>
    </location>
</feature>
<keyword evidence="5" id="KW-1185">Reference proteome</keyword>
<evidence type="ECO:0000313" key="4">
    <source>
        <dbReference type="EMBL" id="PKU86159.1"/>
    </source>
</evidence>
<dbReference type="PANTHER" id="PTHR47941">
    <property type="entry name" value="PENTATRICOPEPTIDE REPEAT-CONTAINING PROTEIN 3, MITOCHONDRIAL"/>
    <property type="match status" value="1"/>
</dbReference>
<comment type="similarity">
    <text evidence="1">Belongs to the PPR family. P subfamily.</text>
</comment>
<reference evidence="4 5" key="1">
    <citation type="journal article" date="2016" name="Sci. Rep.">
        <title>The Dendrobium catenatum Lindl. genome sequence provides insights into polysaccharide synthase, floral development and adaptive evolution.</title>
        <authorList>
            <person name="Zhang G.Q."/>
            <person name="Xu Q."/>
            <person name="Bian C."/>
            <person name="Tsai W.C."/>
            <person name="Yeh C.M."/>
            <person name="Liu K.W."/>
            <person name="Yoshida K."/>
            <person name="Zhang L.S."/>
            <person name="Chang S.B."/>
            <person name="Chen F."/>
            <person name="Shi Y."/>
            <person name="Su Y.Y."/>
            <person name="Zhang Y.Q."/>
            <person name="Chen L.J."/>
            <person name="Yin Y."/>
            <person name="Lin M."/>
            <person name="Huang H."/>
            <person name="Deng H."/>
            <person name="Wang Z.W."/>
            <person name="Zhu S.L."/>
            <person name="Zhao X."/>
            <person name="Deng C."/>
            <person name="Niu S.C."/>
            <person name="Huang J."/>
            <person name="Wang M."/>
            <person name="Liu G.H."/>
            <person name="Yang H.J."/>
            <person name="Xiao X.J."/>
            <person name="Hsiao Y.Y."/>
            <person name="Wu W.L."/>
            <person name="Chen Y.Y."/>
            <person name="Mitsuda N."/>
            <person name="Ohme-Takagi M."/>
            <person name="Luo Y.B."/>
            <person name="Van de Peer Y."/>
            <person name="Liu Z.J."/>
        </authorList>
    </citation>
    <scope>NUCLEOTIDE SEQUENCE [LARGE SCALE GENOMIC DNA]</scope>
    <source>
        <tissue evidence="4">The whole plant</tissue>
    </source>
</reference>
<evidence type="ECO:0000313" key="5">
    <source>
        <dbReference type="Proteomes" id="UP000233837"/>
    </source>
</evidence>
<dbReference type="NCBIfam" id="TIGR00756">
    <property type="entry name" value="PPR"/>
    <property type="match status" value="3"/>
</dbReference>
<dbReference type="InterPro" id="IPR002885">
    <property type="entry name" value="PPR_rpt"/>
</dbReference>
<name>A0A2I0XE31_9ASPA</name>
<dbReference type="Pfam" id="PF13041">
    <property type="entry name" value="PPR_2"/>
    <property type="match status" value="1"/>
</dbReference>
<dbReference type="Proteomes" id="UP000233837">
    <property type="component" value="Unassembled WGS sequence"/>
</dbReference>